<dbReference type="GO" id="GO:0005886">
    <property type="term" value="C:plasma membrane"/>
    <property type="evidence" value="ECO:0007669"/>
    <property type="project" value="UniProtKB-SubCell"/>
</dbReference>
<evidence type="ECO:0000256" key="2">
    <source>
        <dbReference type="ARBA" id="ARBA00008335"/>
    </source>
</evidence>
<reference evidence="10" key="1">
    <citation type="submission" date="2020-11" db="EMBL/GenBank/DDBJ databases">
        <authorList>
            <person name="Lee S.D."/>
        </authorList>
    </citation>
    <scope>NUCLEOTIDE SEQUENCE</scope>
    <source>
        <strain evidence="10">SAP-2</strain>
    </source>
</reference>
<feature type="transmembrane region" description="Helical" evidence="8">
    <location>
        <begin position="355"/>
        <end position="376"/>
    </location>
</feature>
<feature type="transmembrane region" description="Helical" evidence="8">
    <location>
        <begin position="21"/>
        <end position="42"/>
    </location>
</feature>
<feature type="transmembrane region" description="Helical" evidence="8">
    <location>
        <begin position="296"/>
        <end position="313"/>
    </location>
</feature>
<evidence type="ECO:0000259" key="9">
    <source>
        <dbReference type="PROSITE" id="PS50850"/>
    </source>
</evidence>
<dbReference type="Gene3D" id="1.20.1250.20">
    <property type="entry name" value="MFS general substrate transporter like domains"/>
    <property type="match status" value="1"/>
</dbReference>
<reference evidence="10" key="2">
    <citation type="submission" date="2022-09" db="EMBL/GenBank/DDBJ databases">
        <title>Rouxiella aceris sp. nov., isolated from tree sap and emended description of the genus Rhouxiella.</title>
        <authorList>
            <person name="Kim I.S."/>
        </authorList>
    </citation>
    <scope>NUCLEOTIDE SEQUENCE</scope>
    <source>
        <strain evidence="10">SAP-2</strain>
    </source>
</reference>
<dbReference type="CDD" id="cd17324">
    <property type="entry name" value="MFS_NepI_like"/>
    <property type="match status" value="1"/>
</dbReference>
<comment type="similarity">
    <text evidence="2">Belongs to the major facilitator superfamily.</text>
</comment>
<feature type="transmembrane region" description="Helical" evidence="8">
    <location>
        <begin position="178"/>
        <end position="200"/>
    </location>
</feature>
<dbReference type="RefSeq" id="WP_194978170.1">
    <property type="nucleotide sequence ID" value="NZ_JADMKS010000005.1"/>
</dbReference>
<comment type="caution">
    <text evidence="10">The sequence shown here is derived from an EMBL/GenBank/DDBJ whole genome shotgun (WGS) entry which is preliminary data.</text>
</comment>
<dbReference type="AlphaFoldDB" id="A0AA41BX15"/>
<evidence type="ECO:0000256" key="5">
    <source>
        <dbReference type="ARBA" id="ARBA00022692"/>
    </source>
</evidence>
<dbReference type="GO" id="GO:0022857">
    <property type="term" value="F:transmembrane transporter activity"/>
    <property type="evidence" value="ECO:0007669"/>
    <property type="project" value="InterPro"/>
</dbReference>
<comment type="subcellular location">
    <subcellularLocation>
        <location evidence="1">Cell membrane</location>
        <topology evidence="1">Multi-pass membrane protein</topology>
    </subcellularLocation>
</comment>
<gene>
    <name evidence="10" type="ORF">ITX54_13060</name>
</gene>
<evidence type="ECO:0000256" key="6">
    <source>
        <dbReference type="ARBA" id="ARBA00022989"/>
    </source>
</evidence>
<evidence type="ECO:0000256" key="3">
    <source>
        <dbReference type="ARBA" id="ARBA00022448"/>
    </source>
</evidence>
<dbReference type="PANTHER" id="PTHR43271:SF1">
    <property type="entry name" value="INNER MEMBRANE TRANSPORT PROTEIN YNFM"/>
    <property type="match status" value="1"/>
</dbReference>
<dbReference type="InterPro" id="IPR036259">
    <property type="entry name" value="MFS_trans_sf"/>
</dbReference>
<dbReference type="SUPFAM" id="SSF103473">
    <property type="entry name" value="MFS general substrate transporter"/>
    <property type="match status" value="1"/>
</dbReference>
<evidence type="ECO:0000256" key="4">
    <source>
        <dbReference type="ARBA" id="ARBA00022475"/>
    </source>
</evidence>
<accession>A0AA41BX15</accession>
<dbReference type="PROSITE" id="PS50850">
    <property type="entry name" value="MFS"/>
    <property type="match status" value="1"/>
</dbReference>
<keyword evidence="3" id="KW-0813">Transport</keyword>
<evidence type="ECO:0000256" key="1">
    <source>
        <dbReference type="ARBA" id="ARBA00004651"/>
    </source>
</evidence>
<sequence>MQAQRQNPAQSAEQGISPATRAYWSVSVALFLAGFSTFSLLYCVQPLLPIFAQQFHVGAAQSSLVLSLTTAFLALSIILVGALSENCGRRELMFISMLLAAGLNVAVAFVPGWHSLLVIRAAEGFVLGGVPAVAMAYLAEEIDASGLGLSMGIYVGGTAFGGMVGRVGMSYLYEQFSWQTAIITIGVIDLFAAVGFFMLLPPSRRFVRRKSFDLIFHLDAWRQHVLNTRLPWVFLMGFVVMGVFVTIYNYAGFRLMQRPYALSQTQIGLIFTAYIFGIAASSLAGGLADKLGRRQVLFYGLSISVIGLLLTLLTPLWLIVLGIIFVTVGFFVTHSVASGWVGLLAQGNKGHASALYLLAYYLGSSVLGSAGGTVWQCYSWNGVVLFCVILLVVGFAAACALGINKKVTH</sequence>
<dbReference type="InterPro" id="IPR020846">
    <property type="entry name" value="MFS_dom"/>
</dbReference>
<organism evidence="10 11">
    <name type="scientific">Rouxiella silvae</name>
    <dbReference type="NCBI Taxonomy" id="1646373"/>
    <lineage>
        <taxon>Bacteria</taxon>
        <taxon>Pseudomonadati</taxon>
        <taxon>Pseudomonadota</taxon>
        <taxon>Gammaproteobacteria</taxon>
        <taxon>Enterobacterales</taxon>
        <taxon>Yersiniaceae</taxon>
        <taxon>Rouxiella</taxon>
    </lineage>
</organism>
<dbReference type="Proteomes" id="UP000705283">
    <property type="component" value="Unassembled WGS sequence"/>
</dbReference>
<name>A0AA41BX15_9GAMM</name>
<feature type="transmembrane region" description="Helical" evidence="8">
    <location>
        <begin position="151"/>
        <end position="172"/>
    </location>
</feature>
<feature type="transmembrane region" description="Helical" evidence="8">
    <location>
        <begin position="232"/>
        <end position="251"/>
    </location>
</feature>
<proteinExistence type="inferred from homology"/>
<keyword evidence="6 8" id="KW-1133">Transmembrane helix</keyword>
<dbReference type="PANTHER" id="PTHR43271">
    <property type="entry name" value="BLL2771 PROTEIN"/>
    <property type="match status" value="1"/>
</dbReference>
<keyword evidence="7 8" id="KW-0472">Membrane</keyword>
<dbReference type="EMBL" id="JADMKS010000005">
    <property type="protein sequence ID" value="MBF6637587.1"/>
    <property type="molecule type" value="Genomic_DNA"/>
</dbReference>
<feature type="transmembrane region" description="Helical" evidence="8">
    <location>
        <begin position="263"/>
        <end position="284"/>
    </location>
</feature>
<keyword evidence="5 8" id="KW-0812">Transmembrane</keyword>
<feature type="transmembrane region" description="Helical" evidence="8">
    <location>
        <begin position="92"/>
        <end position="111"/>
    </location>
</feature>
<evidence type="ECO:0000313" key="10">
    <source>
        <dbReference type="EMBL" id="MBF6637587.1"/>
    </source>
</evidence>
<dbReference type="InterPro" id="IPR011701">
    <property type="entry name" value="MFS"/>
</dbReference>
<feature type="transmembrane region" description="Helical" evidence="8">
    <location>
        <begin position="117"/>
        <end position="139"/>
    </location>
</feature>
<evidence type="ECO:0000256" key="8">
    <source>
        <dbReference type="SAM" id="Phobius"/>
    </source>
</evidence>
<dbReference type="Pfam" id="PF07690">
    <property type="entry name" value="MFS_1"/>
    <property type="match status" value="2"/>
</dbReference>
<feature type="transmembrane region" description="Helical" evidence="8">
    <location>
        <begin position="62"/>
        <end position="80"/>
    </location>
</feature>
<dbReference type="InterPro" id="IPR005829">
    <property type="entry name" value="Sugar_transporter_CS"/>
</dbReference>
<keyword evidence="4" id="KW-1003">Cell membrane</keyword>
<feature type="transmembrane region" description="Helical" evidence="8">
    <location>
        <begin position="382"/>
        <end position="403"/>
    </location>
</feature>
<feature type="transmembrane region" description="Helical" evidence="8">
    <location>
        <begin position="319"/>
        <end position="343"/>
    </location>
</feature>
<evidence type="ECO:0000313" key="11">
    <source>
        <dbReference type="Proteomes" id="UP000705283"/>
    </source>
</evidence>
<feature type="domain" description="Major facilitator superfamily (MFS) profile" evidence="9">
    <location>
        <begin position="22"/>
        <end position="406"/>
    </location>
</feature>
<protein>
    <submittedName>
        <fullName evidence="10">MFS transporter</fullName>
    </submittedName>
</protein>
<dbReference type="PROSITE" id="PS00216">
    <property type="entry name" value="SUGAR_TRANSPORT_1"/>
    <property type="match status" value="1"/>
</dbReference>
<evidence type="ECO:0000256" key="7">
    <source>
        <dbReference type="ARBA" id="ARBA00023136"/>
    </source>
</evidence>